<dbReference type="EMBL" id="CP012605">
    <property type="protein sequence ID" value="ANH74598.1"/>
    <property type="molecule type" value="Genomic_DNA"/>
</dbReference>
<dbReference type="KEGG" id="rin:ACS15_2211"/>
<comment type="subcellular location">
    <subcellularLocation>
        <location evidence="1">Cell outer membrane</location>
    </subcellularLocation>
</comment>
<feature type="compositionally biased region" description="Basic and acidic residues" evidence="9">
    <location>
        <begin position="32"/>
        <end position="46"/>
    </location>
</feature>
<evidence type="ECO:0000259" key="11">
    <source>
        <dbReference type="PROSITE" id="PS51779"/>
    </source>
</evidence>
<dbReference type="RefSeq" id="WP_021194139.1">
    <property type="nucleotide sequence ID" value="NZ_CP012605.1"/>
</dbReference>
<keyword evidence="7" id="KW-0472">Membrane</keyword>
<dbReference type="Gene3D" id="2.40.160.50">
    <property type="entry name" value="membrane protein fhac: a member of the omp85/tpsb transporter family"/>
    <property type="match status" value="1"/>
</dbReference>
<organism evidence="12 13">
    <name type="scientific">Ralstonia insidiosa</name>
    <dbReference type="NCBI Taxonomy" id="190721"/>
    <lineage>
        <taxon>Bacteria</taxon>
        <taxon>Pseudomonadati</taxon>
        <taxon>Pseudomonadota</taxon>
        <taxon>Betaproteobacteria</taxon>
        <taxon>Burkholderiales</taxon>
        <taxon>Burkholderiaceae</taxon>
        <taxon>Ralstonia</taxon>
    </lineage>
</organism>
<sequence length="577" mass="62743">MKYKPLFVALLWAGIAHAQVPPLVPVEDPAQRALRERQEAERRREATQPAPQIQVAPVAQEPATVEAVVESGTVFDIHRIDLTGNTVLDAATVEQITQPFLKYPLGTNRINLLLRKLTEAFVQRGFVTTRAYLPPQNLKEGVLTIVVVPGKVESLQINGKTVKTSVPDQPTAGSPQNGGWLTDAGTVWSMPTMGETLKLTDLEQGVDQINRLRRNQAEVQILPGQSPGGSVIALTNQPGDRFRFNAGTDNYGSRATGVTRLRAGIDADNALGFQEALSLSYIGTRDTNAAIASAAVPFGYNTFSYTGSISEYNSLIGDTALVYGRTFGHTFGWNRVIERDSAGRTAFDVTLTHRRTEREVNDLLLDPQYLTVLRVAINGLRKFAVNNQGAYATWEAGISRGMRTLSASQDAPDITRDEAHSQFWKLDGNASTQLPLPSIGQATLAYRGQVQGQWSNVALFGSEQIFAGGMSSVRGFREGIISGDRGLTLRNEVVWANAPALWGVRIEPYAFIDGGQAQLIATQHWQYLAGTGVGVRLSRSVGKNTFTSELLLGRALVQPAELGSKPTVLLATLNWSY</sequence>
<gene>
    <name evidence="12" type="ORF">ACS15_2211</name>
</gene>
<evidence type="ECO:0000256" key="7">
    <source>
        <dbReference type="ARBA" id="ARBA00023136"/>
    </source>
</evidence>
<dbReference type="PROSITE" id="PS51779">
    <property type="entry name" value="POTRA"/>
    <property type="match status" value="1"/>
</dbReference>
<feature type="domain" description="POTRA" evidence="11">
    <location>
        <begin position="75"/>
        <end position="150"/>
    </location>
</feature>
<comment type="similarity">
    <text evidence="2">Belongs to the TPS (TC 1.B.20) family.</text>
</comment>
<feature type="signal peptide" evidence="10">
    <location>
        <begin position="1"/>
        <end position="18"/>
    </location>
</feature>
<protein>
    <submittedName>
        <fullName evidence="12">POTRA domain, ShlB-type family protein</fullName>
    </submittedName>
</protein>
<dbReference type="Pfam" id="PF17287">
    <property type="entry name" value="POTRA_3"/>
    <property type="match status" value="1"/>
</dbReference>
<evidence type="ECO:0000256" key="5">
    <source>
        <dbReference type="ARBA" id="ARBA00022692"/>
    </source>
</evidence>
<dbReference type="GO" id="GO:0009279">
    <property type="term" value="C:cell outer membrane"/>
    <property type="evidence" value="ECO:0007669"/>
    <property type="project" value="UniProtKB-SubCell"/>
</dbReference>
<dbReference type="InterPro" id="IPR027282">
    <property type="entry name" value="TPS"/>
</dbReference>
<evidence type="ECO:0000256" key="9">
    <source>
        <dbReference type="SAM" id="MobiDB-lite"/>
    </source>
</evidence>
<dbReference type="GO" id="GO:0046819">
    <property type="term" value="P:protein secretion by the type V secretion system"/>
    <property type="evidence" value="ECO:0007669"/>
    <property type="project" value="TreeGrafter"/>
</dbReference>
<dbReference type="Pfam" id="PF03865">
    <property type="entry name" value="ShlB"/>
    <property type="match status" value="1"/>
</dbReference>
<name>A0AAC9BL62_9RALS</name>
<evidence type="ECO:0000256" key="10">
    <source>
        <dbReference type="SAM" id="SignalP"/>
    </source>
</evidence>
<proteinExistence type="inferred from homology"/>
<evidence type="ECO:0000313" key="12">
    <source>
        <dbReference type="EMBL" id="ANH74598.1"/>
    </source>
</evidence>
<keyword evidence="10" id="KW-0732">Signal</keyword>
<dbReference type="InterPro" id="IPR035251">
    <property type="entry name" value="ShlB_POTRA"/>
</dbReference>
<dbReference type="InterPro" id="IPR034746">
    <property type="entry name" value="POTRA"/>
</dbReference>
<dbReference type="InterPro" id="IPR005565">
    <property type="entry name" value="Hemolysn_activator_HlyB_C"/>
</dbReference>
<keyword evidence="3" id="KW-0813">Transport</keyword>
<evidence type="ECO:0000313" key="13">
    <source>
        <dbReference type="Proteomes" id="UP000077927"/>
    </source>
</evidence>
<keyword evidence="8" id="KW-0998">Cell outer membrane</keyword>
<evidence type="ECO:0000256" key="4">
    <source>
        <dbReference type="ARBA" id="ARBA00022452"/>
    </source>
</evidence>
<evidence type="ECO:0000256" key="3">
    <source>
        <dbReference type="ARBA" id="ARBA00022448"/>
    </source>
</evidence>
<dbReference type="GO" id="GO:0098046">
    <property type="term" value="C:type V protein secretion system complex"/>
    <property type="evidence" value="ECO:0007669"/>
    <property type="project" value="TreeGrafter"/>
</dbReference>
<dbReference type="GO" id="GO:0008320">
    <property type="term" value="F:protein transmembrane transporter activity"/>
    <property type="evidence" value="ECO:0007669"/>
    <property type="project" value="TreeGrafter"/>
</dbReference>
<dbReference type="Pfam" id="PF08479">
    <property type="entry name" value="POTRA_2"/>
    <property type="match status" value="1"/>
</dbReference>
<evidence type="ECO:0000256" key="6">
    <source>
        <dbReference type="ARBA" id="ARBA00022927"/>
    </source>
</evidence>
<dbReference type="PANTHER" id="PTHR34597:SF3">
    <property type="entry name" value="OUTER MEMBRANE TRANSPORTER CDIB"/>
    <property type="match status" value="1"/>
</dbReference>
<dbReference type="InterPro" id="IPR051544">
    <property type="entry name" value="TPS_OM_transporter"/>
</dbReference>
<keyword evidence="4" id="KW-1134">Transmembrane beta strand</keyword>
<dbReference type="PANTHER" id="PTHR34597">
    <property type="entry name" value="SLR1661 PROTEIN"/>
    <property type="match status" value="1"/>
</dbReference>
<evidence type="ECO:0000256" key="1">
    <source>
        <dbReference type="ARBA" id="ARBA00004442"/>
    </source>
</evidence>
<feature type="region of interest" description="Disordered" evidence="9">
    <location>
        <begin position="32"/>
        <end position="58"/>
    </location>
</feature>
<dbReference type="PIRSF" id="PIRSF029745">
    <property type="entry name" value="FhaC"/>
    <property type="match status" value="1"/>
</dbReference>
<dbReference type="Proteomes" id="UP000077927">
    <property type="component" value="Chromosome 1"/>
</dbReference>
<keyword evidence="5" id="KW-0812">Transmembrane</keyword>
<dbReference type="Gene3D" id="3.10.20.310">
    <property type="entry name" value="membrane protein fhac"/>
    <property type="match status" value="1"/>
</dbReference>
<feature type="chain" id="PRO_5042134909" evidence="10">
    <location>
        <begin position="19"/>
        <end position="577"/>
    </location>
</feature>
<reference evidence="12 13" key="1">
    <citation type="submission" date="2015-09" db="EMBL/GenBank/DDBJ databases">
        <authorList>
            <person name="Xu Y."/>
            <person name="Nagy A."/>
            <person name="Liu N.T."/>
            <person name="Nou X."/>
        </authorList>
    </citation>
    <scope>NUCLEOTIDE SEQUENCE [LARGE SCALE GENOMIC DNA]</scope>
    <source>
        <strain evidence="12 13">FC1138</strain>
    </source>
</reference>
<dbReference type="AlphaFoldDB" id="A0AAC9BL62"/>
<dbReference type="InterPro" id="IPR013686">
    <property type="entry name" value="Polypept-transport_assoc_ShlB"/>
</dbReference>
<evidence type="ECO:0000256" key="8">
    <source>
        <dbReference type="ARBA" id="ARBA00023237"/>
    </source>
</evidence>
<evidence type="ECO:0000256" key="2">
    <source>
        <dbReference type="ARBA" id="ARBA00009055"/>
    </source>
</evidence>
<keyword evidence="6" id="KW-0653">Protein transport</keyword>
<accession>A0AAC9BL62</accession>